<evidence type="ECO:0000256" key="1">
    <source>
        <dbReference type="ARBA" id="ARBA00004651"/>
    </source>
</evidence>
<evidence type="ECO:0000313" key="11">
    <source>
        <dbReference type="EMBL" id="ERL06219.1"/>
    </source>
</evidence>
<feature type="transmembrane region" description="Helical" evidence="9">
    <location>
        <begin position="218"/>
        <end position="241"/>
    </location>
</feature>
<dbReference type="OrthoDB" id="9787936at2"/>
<dbReference type="InterPro" id="IPR004703">
    <property type="entry name" value="PTS_sugar-sp_permease"/>
</dbReference>
<dbReference type="GO" id="GO:0005886">
    <property type="term" value="C:plasma membrane"/>
    <property type="evidence" value="ECO:0007669"/>
    <property type="project" value="UniProtKB-SubCell"/>
</dbReference>
<gene>
    <name evidence="11" type="ORF">HMPREF1316_0720</name>
</gene>
<comment type="subcellular location">
    <subcellularLocation>
        <location evidence="1">Cell membrane</location>
        <topology evidence="1">Multi-pass membrane protein</topology>
    </subcellularLocation>
</comment>
<dbReference type="STRING" id="1125712.HMPREF1316_0720"/>
<evidence type="ECO:0000256" key="4">
    <source>
        <dbReference type="ARBA" id="ARBA00022597"/>
    </source>
</evidence>
<keyword evidence="5" id="KW-0598">Phosphotransferase system</keyword>
<dbReference type="RefSeq" id="WP_021727275.1">
    <property type="nucleotide sequence ID" value="NZ_AWEZ01000069.1"/>
</dbReference>
<name>U2SZI0_9ACTN</name>
<feature type="domain" description="PTS EIIC type-2" evidence="10">
    <location>
        <begin position="6"/>
        <end position="439"/>
    </location>
</feature>
<dbReference type="GO" id="GO:0009401">
    <property type="term" value="P:phosphoenolpyruvate-dependent sugar phosphotransferase system"/>
    <property type="evidence" value="ECO:0007669"/>
    <property type="project" value="UniProtKB-KW"/>
</dbReference>
<keyword evidence="2" id="KW-0813">Transport</keyword>
<accession>U2SZI0</accession>
<dbReference type="PATRIC" id="fig|1125712.3.peg.2376"/>
<dbReference type="GO" id="GO:0015577">
    <property type="term" value="F:galactitol transmembrane transporter activity"/>
    <property type="evidence" value="ECO:0007669"/>
    <property type="project" value="InterPro"/>
</dbReference>
<dbReference type="EMBL" id="AWEZ01000069">
    <property type="protein sequence ID" value="ERL06219.1"/>
    <property type="molecule type" value="Genomic_DNA"/>
</dbReference>
<dbReference type="InterPro" id="IPR013853">
    <property type="entry name" value="EIIC-GAT"/>
</dbReference>
<proteinExistence type="predicted"/>
<evidence type="ECO:0000256" key="6">
    <source>
        <dbReference type="ARBA" id="ARBA00022692"/>
    </source>
</evidence>
<feature type="transmembrane region" description="Helical" evidence="9">
    <location>
        <begin position="330"/>
        <end position="349"/>
    </location>
</feature>
<keyword evidence="7 9" id="KW-1133">Transmembrane helix</keyword>
<comment type="caution">
    <text evidence="11">The sequence shown here is derived from an EMBL/GenBank/DDBJ whole genome shotgun (WGS) entry which is preliminary data.</text>
</comment>
<feature type="transmembrane region" description="Helical" evidence="9">
    <location>
        <begin position="89"/>
        <end position="112"/>
    </location>
</feature>
<feature type="transmembrane region" description="Helical" evidence="9">
    <location>
        <begin position="143"/>
        <end position="164"/>
    </location>
</feature>
<reference evidence="11 12" key="1">
    <citation type="submission" date="2013-08" db="EMBL/GenBank/DDBJ databases">
        <authorList>
            <person name="Durkin A.S."/>
            <person name="Haft D.R."/>
            <person name="McCorrison J."/>
            <person name="Torralba M."/>
            <person name="Gillis M."/>
            <person name="Haft D.H."/>
            <person name="Methe B."/>
            <person name="Sutton G."/>
            <person name="Nelson K.E."/>
        </authorList>
    </citation>
    <scope>NUCLEOTIDE SEQUENCE [LARGE SCALE GENOMIC DNA]</scope>
    <source>
        <strain evidence="11 12">F0195</strain>
    </source>
</reference>
<feature type="transmembrane region" description="Helical" evidence="9">
    <location>
        <begin position="6"/>
        <end position="29"/>
    </location>
</feature>
<evidence type="ECO:0000256" key="3">
    <source>
        <dbReference type="ARBA" id="ARBA00022475"/>
    </source>
</evidence>
<dbReference type="PANTHER" id="PTHR37324">
    <property type="entry name" value="PTS SYSTEM GALACTITOL-SPECIFIC EIIC COMPONENT"/>
    <property type="match status" value="1"/>
</dbReference>
<keyword evidence="8 9" id="KW-0472">Membrane</keyword>
<sequence length="442" mass="47094">MLQLALNFVTSLGGIVLIPIVIIILGLIVQLRPTKAILAGLTVGIGMIGTNAIISILSTALEPAVQAMVSNFGLSLSILDVGNGIGGPLAFSTTLGIIIIPIAIFINLVLIFTGLTKTLNVDIWNLWQSAFVGIMTWGVTGDYLLAILVMVPFFLIELILADAFQPKVSEFFNLPGISITHVMALSGLVLATPINWLFDHIPFFKRTEIDPETIQKKFGFFGNPIIIGFIIGIVMGVLAGFEFGHICQLGMETAAVLALLPKMIAMFMEGLTPIAGATQEFTSKHLHGKTLNIGMDAALTVGNPAVLAVSLLMIPVTLLLAVILPGNKVLPLGDLPMLVYALCLTVAAYRGDIIRSVLGSAVYVVTMLYLSTWIAPAFTSAYQIAGYDAGGSIVSFVTAGLWPNVITLGSAQFFGYAGVGILTVILLGILFYMNRIKKWNQA</sequence>
<feature type="transmembrane region" description="Helical" evidence="9">
    <location>
        <begin position="305"/>
        <end position="324"/>
    </location>
</feature>
<evidence type="ECO:0000256" key="7">
    <source>
        <dbReference type="ARBA" id="ARBA00022989"/>
    </source>
</evidence>
<evidence type="ECO:0000259" key="10">
    <source>
        <dbReference type="PROSITE" id="PS51104"/>
    </source>
</evidence>
<feature type="transmembrane region" description="Helical" evidence="9">
    <location>
        <begin position="176"/>
        <end position="198"/>
    </location>
</feature>
<evidence type="ECO:0000256" key="2">
    <source>
        <dbReference type="ARBA" id="ARBA00022448"/>
    </source>
</evidence>
<evidence type="ECO:0000313" key="12">
    <source>
        <dbReference type="Proteomes" id="UP000016638"/>
    </source>
</evidence>
<dbReference type="PROSITE" id="PS51104">
    <property type="entry name" value="PTS_EIIC_TYPE_2"/>
    <property type="match status" value="1"/>
</dbReference>
<keyword evidence="6 9" id="KW-0812">Transmembrane</keyword>
<keyword evidence="4" id="KW-0762">Sugar transport</keyword>
<dbReference type="AlphaFoldDB" id="U2SZI0"/>
<dbReference type="InterPro" id="IPR013014">
    <property type="entry name" value="PTS_EIIC_2"/>
</dbReference>
<dbReference type="Proteomes" id="UP000016638">
    <property type="component" value="Unassembled WGS sequence"/>
</dbReference>
<feature type="transmembrane region" description="Helical" evidence="9">
    <location>
        <begin position="36"/>
        <end position="61"/>
    </location>
</feature>
<keyword evidence="3" id="KW-1003">Cell membrane</keyword>
<dbReference type="eggNOG" id="COG3775">
    <property type="taxonomic scope" value="Bacteria"/>
</dbReference>
<keyword evidence="12" id="KW-1185">Reference proteome</keyword>
<organism evidence="11 12">
    <name type="scientific">Olsenella profusa F0195</name>
    <dbReference type="NCBI Taxonomy" id="1125712"/>
    <lineage>
        <taxon>Bacteria</taxon>
        <taxon>Bacillati</taxon>
        <taxon>Actinomycetota</taxon>
        <taxon>Coriobacteriia</taxon>
        <taxon>Coriobacteriales</taxon>
        <taxon>Atopobiaceae</taxon>
        <taxon>Olsenella</taxon>
    </lineage>
</organism>
<feature type="transmembrane region" description="Helical" evidence="9">
    <location>
        <begin position="361"/>
        <end position="385"/>
    </location>
</feature>
<dbReference type="PIRSF" id="PIRSF006304">
    <property type="entry name" value="GatC"/>
    <property type="match status" value="1"/>
</dbReference>
<evidence type="ECO:0000256" key="8">
    <source>
        <dbReference type="ARBA" id="ARBA00023136"/>
    </source>
</evidence>
<evidence type="ECO:0000256" key="9">
    <source>
        <dbReference type="SAM" id="Phobius"/>
    </source>
</evidence>
<dbReference type="Pfam" id="PF03611">
    <property type="entry name" value="EIIC-GAT"/>
    <property type="match status" value="1"/>
</dbReference>
<dbReference type="PANTHER" id="PTHR37324:SF2">
    <property type="entry name" value="PTS SYSTEM GALACTITOL-SPECIFIC EIIC COMPONENT"/>
    <property type="match status" value="1"/>
</dbReference>
<feature type="transmembrane region" description="Helical" evidence="9">
    <location>
        <begin position="413"/>
        <end position="433"/>
    </location>
</feature>
<evidence type="ECO:0000256" key="5">
    <source>
        <dbReference type="ARBA" id="ARBA00022683"/>
    </source>
</evidence>
<protein>
    <submittedName>
        <fullName evidence="11">PTS system sugar-specific permease component</fullName>
    </submittedName>
</protein>